<dbReference type="EMBL" id="CAJNRE010006398">
    <property type="protein sequence ID" value="CAF2054543.1"/>
    <property type="molecule type" value="Genomic_DNA"/>
</dbReference>
<protein>
    <recommendedName>
        <fullName evidence="3">4a-hydroxytetrahydrobiopterin dehydratase</fullName>
        <ecNumber evidence="3">4.2.1.96</ecNumber>
    </recommendedName>
    <alternativeName>
        <fullName evidence="5">4-alpha-hydroxy-tetrahydropterin dehydratase</fullName>
    </alternativeName>
</protein>
<dbReference type="EMBL" id="CAJOBF010003393">
    <property type="protein sequence ID" value="CAF4088946.1"/>
    <property type="molecule type" value="Genomic_DNA"/>
</dbReference>
<dbReference type="EMBL" id="CAJNOV010005284">
    <property type="protein sequence ID" value="CAF1203866.1"/>
    <property type="molecule type" value="Genomic_DNA"/>
</dbReference>
<dbReference type="EMBL" id="CAJNRF010008731">
    <property type="protein sequence ID" value="CAF2104336.1"/>
    <property type="molecule type" value="Genomic_DNA"/>
</dbReference>
<dbReference type="HAMAP" id="MF_00434">
    <property type="entry name" value="Pterin_4_alpha"/>
    <property type="match status" value="1"/>
</dbReference>
<dbReference type="Proteomes" id="UP000663824">
    <property type="component" value="Unassembled WGS sequence"/>
</dbReference>
<dbReference type="EMBL" id="CAJOBJ010000584">
    <property type="protein sequence ID" value="CAF3831934.1"/>
    <property type="molecule type" value="Genomic_DNA"/>
</dbReference>
<dbReference type="GO" id="GO:0006729">
    <property type="term" value="P:tetrahydrobiopterin biosynthetic process"/>
    <property type="evidence" value="ECO:0007669"/>
    <property type="project" value="InterPro"/>
</dbReference>
<dbReference type="Proteomes" id="UP000663856">
    <property type="component" value="Unassembled WGS sequence"/>
</dbReference>
<dbReference type="EMBL" id="CAJOBH010003969">
    <property type="protein sequence ID" value="CAF3973070.1"/>
    <property type="molecule type" value="Genomic_DNA"/>
</dbReference>
<dbReference type="Proteomes" id="UP000681720">
    <property type="component" value="Unassembled WGS sequence"/>
</dbReference>
<evidence type="ECO:0000313" key="10">
    <source>
        <dbReference type="EMBL" id="CAF3973070.1"/>
    </source>
</evidence>
<dbReference type="EC" id="4.2.1.96" evidence="3"/>
<accession>A0A816U3S9</accession>
<evidence type="ECO:0000313" key="11">
    <source>
        <dbReference type="EMBL" id="CAF4088946.1"/>
    </source>
</evidence>
<evidence type="ECO:0000256" key="5">
    <source>
        <dbReference type="ARBA" id="ARBA00030497"/>
    </source>
</evidence>
<dbReference type="AlphaFoldDB" id="A0A816U3S9"/>
<comment type="caution">
    <text evidence="8">The sequence shown here is derived from an EMBL/GenBank/DDBJ whole genome shotgun (WGS) entry which is preliminary data.</text>
</comment>
<dbReference type="PANTHER" id="PTHR12599">
    <property type="entry name" value="PTERIN-4-ALPHA-CARBINOLAMINE DEHYDRATASE"/>
    <property type="match status" value="1"/>
</dbReference>
<dbReference type="InterPro" id="IPR001533">
    <property type="entry name" value="Pterin_deHydtase"/>
</dbReference>
<organism evidence="8 12">
    <name type="scientific">Rotaria magnacalcarata</name>
    <dbReference type="NCBI Taxonomy" id="392030"/>
    <lineage>
        <taxon>Eukaryota</taxon>
        <taxon>Metazoa</taxon>
        <taxon>Spiralia</taxon>
        <taxon>Gnathifera</taxon>
        <taxon>Rotifera</taxon>
        <taxon>Eurotatoria</taxon>
        <taxon>Bdelloidea</taxon>
        <taxon>Philodinida</taxon>
        <taxon>Philodinidae</taxon>
        <taxon>Rotaria</taxon>
    </lineage>
</organism>
<dbReference type="Gene3D" id="3.30.1360.20">
    <property type="entry name" value="Transcriptional coactivator/pterin dehydratase"/>
    <property type="match status" value="1"/>
</dbReference>
<evidence type="ECO:0000313" key="6">
    <source>
        <dbReference type="EMBL" id="CAF1203866.1"/>
    </source>
</evidence>
<evidence type="ECO:0000313" key="7">
    <source>
        <dbReference type="EMBL" id="CAF2054543.1"/>
    </source>
</evidence>
<dbReference type="CDD" id="cd00914">
    <property type="entry name" value="PCD_DCoH_subfamily_b"/>
    <property type="match status" value="1"/>
</dbReference>
<evidence type="ECO:0000256" key="1">
    <source>
        <dbReference type="ARBA" id="ARBA00001554"/>
    </source>
</evidence>
<comment type="catalytic activity">
    <reaction evidence="1">
        <text>(4aS,6R)-4a-hydroxy-L-erythro-5,6,7,8-tetrahydrobiopterin = (6R)-L-erythro-6,7-dihydrobiopterin + H2O</text>
        <dbReference type="Rhea" id="RHEA:11920"/>
        <dbReference type="ChEBI" id="CHEBI:15377"/>
        <dbReference type="ChEBI" id="CHEBI:15642"/>
        <dbReference type="ChEBI" id="CHEBI:43120"/>
        <dbReference type="EC" id="4.2.1.96"/>
    </reaction>
</comment>
<name>A0A816U3S9_9BILA</name>
<dbReference type="NCBIfam" id="NF002018">
    <property type="entry name" value="PRK00823.1-3"/>
    <property type="match status" value="1"/>
</dbReference>
<proteinExistence type="inferred from homology"/>
<dbReference type="Proteomes" id="UP000663855">
    <property type="component" value="Unassembled WGS sequence"/>
</dbReference>
<dbReference type="SUPFAM" id="SSF55248">
    <property type="entry name" value="PCD-like"/>
    <property type="match status" value="1"/>
</dbReference>
<evidence type="ECO:0000256" key="4">
    <source>
        <dbReference type="ARBA" id="ARBA00023239"/>
    </source>
</evidence>
<evidence type="ECO:0000256" key="2">
    <source>
        <dbReference type="ARBA" id="ARBA00006472"/>
    </source>
</evidence>
<keyword evidence="4" id="KW-0456">Lyase</keyword>
<evidence type="ECO:0000256" key="3">
    <source>
        <dbReference type="ARBA" id="ARBA00013252"/>
    </source>
</evidence>
<sequence length="164" mass="18959">MSNSSTILYLFSEEKKNIPYMSIVMNRDCVRLLKLFNSLKSSRLNNIYSNGLATNIIKKKMRAKLEGDQRNDLLKPLETNGWKLVDDRDAISKTFLFKNFNQAFGFMTRVALLAEKLDHHPEWFNVYNKVQVTLSTHDLNGLSTHDVQMAQFMDKCVSETTDSK</sequence>
<dbReference type="GO" id="GO:0008124">
    <property type="term" value="F:4-alpha-hydroxytetrahydrobiopterin dehydratase activity"/>
    <property type="evidence" value="ECO:0007669"/>
    <property type="project" value="UniProtKB-EC"/>
</dbReference>
<comment type="similarity">
    <text evidence="2">Belongs to the pterin-4-alpha-carbinolamine dehydratase family.</text>
</comment>
<dbReference type="Pfam" id="PF01329">
    <property type="entry name" value="Pterin_4a"/>
    <property type="match status" value="1"/>
</dbReference>
<evidence type="ECO:0000313" key="9">
    <source>
        <dbReference type="EMBL" id="CAF3831934.1"/>
    </source>
</evidence>
<evidence type="ECO:0000313" key="12">
    <source>
        <dbReference type="Proteomes" id="UP000663856"/>
    </source>
</evidence>
<dbReference type="PANTHER" id="PTHR12599:SF0">
    <property type="entry name" value="PTERIN-4-ALPHA-CARBINOLAMINE DEHYDRATASE"/>
    <property type="match status" value="1"/>
</dbReference>
<evidence type="ECO:0000313" key="8">
    <source>
        <dbReference type="EMBL" id="CAF2104336.1"/>
    </source>
</evidence>
<gene>
    <name evidence="10" type="ORF">BYL167_LOCUS12190</name>
    <name evidence="6" type="ORF">CJN711_LOCUS12161</name>
    <name evidence="9" type="ORF">GIL414_LOCUS2853</name>
    <name evidence="7" type="ORF">MBJ925_LOCUS13800</name>
    <name evidence="11" type="ORF">UXM345_LOCUS21547</name>
    <name evidence="8" type="ORF">WKI299_LOCUS20923</name>
</gene>
<reference evidence="8" key="1">
    <citation type="submission" date="2021-02" db="EMBL/GenBank/DDBJ databases">
        <authorList>
            <person name="Nowell W R."/>
        </authorList>
    </citation>
    <scope>NUCLEOTIDE SEQUENCE</scope>
</reference>
<dbReference type="Proteomes" id="UP000681967">
    <property type="component" value="Unassembled WGS sequence"/>
</dbReference>
<dbReference type="InterPro" id="IPR036428">
    <property type="entry name" value="PCD_sf"/>
</dbReference>
<dbReference type="Proteomes" id="UP000663842">
    <property type="component" value="Unassembled WGS sequence"/>
</dbReference>